<comment type="caution">
    <text evidence="1">The sequence shown here is derived from an EMBL/GenBank/DDBJ whole genome shotgun (WGS) entry which is preliminary data.</text>
</comment>
<proteinExistence type="predicted"/>
<dbReference type="RefSeq" id="WP_246947289.1">
    <property type="nucleotide sequence ID" value="NZ_JALKII010000001.1"/>
</dbReference>
<protein>
    <submittedName>
        <fullName evidence="1">Uncharacterized protein</fullName>
    </submittedName>
</protein>
<dbReference type="EMBL" id="JALKII010000001">
    <property type="protein sequence ID" value="MCK0536245.1"/>
    <property type="molecule type" value="Genomic_DNA"/>
</dbReference>
<evidence type="ECO:0000313" key="2">
    <source>
        <dbReference type="Proteomes" id="UP001165524"/>
    </source>
</evidence>
<organism evidence="1 2">
    <name type="scientific">Alcanivorax quisquiliarum</name>
    <dbReference type="NCBI Taxonomy" id="2933565"/>
    <lineage>
        <taxon>Bacteria</taxon>
        <taxon>Pseudomonadati</taxon>
        <taxon>Pseudomonadota</taxon>
        <taxon>Gammaproteobacteria</taxon>
        <taxon>Oceanospirillales</taxon>
        <taxon>Alcanivoracaceae</taxon>
        <taxon>Alcanivorax</taxon>
    </lineage>
</organism>
<keyword evidence="2" id="KW-1185">Reference proteome</keyword>
<sequence length="160" mass="17779">MDQLPVPETIRHLSDAEYHLLHRAAQVLLPVAGSALVPLSQVPVVANIDHMVGLLPAHIRKQVGMGLTLFDNAAVIAGWHGRRFVDLDDAAAVDYFDRWASGNSIQRALSTLVKRFVYIAYWRDPVTWEAVEFDGPVSERWGLAYLGNAPLPQEQGEERA</sequence>
<gene>
    <name evidence="1" type="ORF">MU846_00795</name>
</gene>
<reference evidence="1" key="1">
    <citation type="submission" date="2022-04" db="EMBL/GenBank/DDBJ databases">
        <title>Alcanivorax sp. CY1518 draft genome sequence.</title>
        <authorList>
            <person name="Zhao G."/>
            <person name="An M."/>
        </authorList>
    </citation>
    <scope>NUCLEOTIDE SEQUENCE</scope>
    <source>
        <strain evidence="1">CY1518</strain>
    </source>
</reference>
<dbReference type="Proteomes" id="UP001165524">
    <property type="component" value="Unassembled WGS sequence"/>
</dbReference>
<accession>A0ABT0E360</accession>
<name>A0ABT0E360_9GAMM</name>
<evidence type="ECO:0000313" key="1">
    <source>
        <dbReference type="EMBL" id="MCK0536245.1"/>
    </source>
</evidence>